<dbReference type="SUPFAM" id="SSF49764">
    <property type="entry name" value="HSP20-like chaperones"/>
    <property type="match status" value="1"/>
</dbReference>
<dbReference type="Gene3D" id="2.60.40.790">
    <property type="match status" value="1"/>
</dbReference>
<evidence type="ECO:0000313" key="1">
    <source>
        <dbReference type="EMBL" id="KAK4472115.1"/>
    </source>
</evidence>
<dbReference type="AlphaFoldDB" id="A0AAE1ZDI7"/>
<dbReference type="Proteomes" id="UP001292079">
    <property type="component" value="Unassembled WGS sequence"/>
</dbReference>
<keyword evidence="2" id="KW-1185">Reference proteome</keyword>
<dbReference type="EMBL" id="JALJAT010000003">
    <property type="protein sequence ID" value="KAK4472115.1"/>
    <property type="molecule type" value="Genomic_DNA"/>
</dbReference>
<evidence type="ECO:0000313" key="2">
    <source>
        <dbReference type="Proteomes" id="UP001292079"/>
    </source>
</evidence>
<reference evidence="1" key="1">
    <citation type="submission" date="2022-04" db="EMBL/GenBank/DDBJ databases">
        <authorList>
            <person name="Xu L."/>
            <person name="Lv Z."/>
        </authorList>
    </citation>
    <scope>NUCLEOTIDE SEQUENCE</scope>
    <source>
        <strain evidence="1">LV_2022a</strain>
    </source>
</reference>
<name>A0AAE1ZDI7_SCHME</name>
<reference evidence="1" key="2">
    <citation type="journal article" date="2023" name="Infect Dis Poverty">
        <title>Chromosome-scale genome of the human blood fluke Schistosoma mekongi and its implications for public health.</title>
        <authorList>
            <person name="Zhou M."/>
            <person name="Xu L."/>
            <person name="Xu D."/>
            <person name="Chen W."/>
            <person name="Khan J."/>
            <person name="Hu Y."/>
            <person name="Huang H."/>
            <person name="Wei H."/>
            <person name="Zhang Y."/>
            <person name="Chusongsang P."/>
            <person name="Tanasarnprasert K."/>
            <person name="Hu X."/>
            <person name="Limpanont Y."/>
            <person name="Lv Z."/>
        </authorList>
    </citation>
    <scope>NUCLEOTIDE SEQUENCE</scope>
    <source>
        <strain evidence="1">LV_2022a</strain>
    </source>
</reference>
<comment type="caution">
    <text evidence="1">The sequence shown here is derived from an EMBL/GenBank/DDBJ whole genome shotgun (WGS) entry which is preliminary data.</text>
</comment>
<gene>
    <name evidence="1" type="ORF">MN116_005483</name>
</gene>
<proteinExistence type="predicted"/>
<organism evidence="1 2">
    <name type="scientific">Schistosoma mekongi</name>
    <name type="common">Parasitic worm</name>
    <dbReference type="NCBI Taxonomy" id="38744"/>
    <lineage>
        <taxon>Eukaryota</taxon>
        <taxon>Metazoa</taxon>
        <taxon>Spiralia</taxon>
        <taxon>Lophotrochozoa</taxon>
        <taxon>Platyhelminthes</taxon>
        <taxon>Trematoda</taxon>
        <taxon>Digenea</taxon>
        <taxon>Strigeidida</taxon>
        <taxon>Schistosomatoidea</taxon>
        <taxon>Schistosomatidae</taxon>
        <taxon>Schistosoma</taxon>
    </lineage>
</organism>
<protein>
    <submittedName>
        <fullName evidence="1">Uncharacterized protein</fullName>
    </submittedName>
</protein>
<accession>A0AAE1ZDI7</accession>
<sequence>MACSNRDDNLVTPNYGLDTCLGTNKLRITIQIQGLKSSTILEFQKKLIPKLYKKASNGEIVFDLTGDGFLLEFRGKDSLKDQNYRLHVNKLPGVLDNRRSQLIVRENAVEIILLKTDNSSWSSVMNEGLNIIKNENK</sequence>
<dbReference type="InterPro" id="IPR008978">
    <property type="entry name" value="HSP20-like_chaperone"/>
</dbReference>